<dbReference type="InterPro" id="IPR011701">
    <property type="entry name" value="MFS"/>
</dbReference>
<dbReference type="CDD" id="cd17365">
    <property type="entry name" value="MFS_PcaK_like"/>
    <property type="match status" value="1"/>
</dbReference>
<evidence type="ECO:0000256" key="1">
    <source>
        <dbReference type="ARBA" id="ARBA00004651"/>
    </source>
</evidence>
<evidence type="ECO:0000313" key="9">
    <source>
        <dbReference type="Proteomes" id="UP001611450"/>
    </source>
</evidence>
<feature type="transmembrane region" description="Helical" evidence="6">
    <location>
        <begin position="314"/>
        <end position="331"/>
    </location>
</feature>
<dbReference type="InterPro" id="IPR036259">
    <property type="entry name" value="MFS_trans_sf"/>
</dbReference>
<feature type="transmembrane region" description="Helical" evidence="6">
    <location>
        <begin position="287"/>
        <end position="307"/>
    </location>
</feature>
<comment type="subcellular location">
    <subcellularLocation>
        <location evidence="1">Cell membrane</location>
        <topology evidence="1">Multi-pass membrane protein</topology>
    </subcellularLocation>
</comment>
<keyword evidence="3 6" id="KW-1133">Transmembrane helix</keyword>
<evidence type="ECO:0000256" key="6">
    <source>
        <dbReference type="SAM" id="Phobius"/>
    </source>
</evidence>
<keyword evidence="4 6" id="KW-0472">Membrane</keyword>
<comment type="caution">
    <text evidence="8">The sequence shown here is derived from an EMBL/GenBank/DDBJ whole genome shotgun (WGS) entry which is preliminary data.</text>
</comment>
<evidence type="ECO:0000256" key="5">
    <source>
        <dbReference type="SAM" id="MobiDB-lite"/>
    </source>
</evidence>
<feature type="region of interest" description="Disordered" evidence="5">
    <location>
        <begin position="430"/>
        <end position="457"/>
    </location>
</feature>
<dbReference type="Pfam" id="PF07690">
    <property type="entry name" value="MFS_1"/>
    <property type="match status" value="1"/>
</dbReference>
<name>A0ABW7W952_9NOCA</name>
<keyword evidence="2 6" id="KW-0812">Transmembrane</keyword>
<feature type="transmembrane region" description="Helical" evidence="6">
    <location>
        <begin position="139"/>
        <end position="164"/>
    </location>
</feature>
<evidence type="ECO:0000256" key="4">
    <source>
        <dbReference type="ARBA" id="ARBA00023136"/>
    </source>
</evidence>
<dbReference type="InterPro" id="IPR020846">
    <property type="entry name" value="MFS_dom"/>
</dbReference>
<feature type="transmembrane region" description="Helical" evidence="6">
    <location>
        <begin position="246"/>
        <end position="267"/>
    </location>
</feature>
<reference evidence="8 9" key="1">
    <citation type="submission" date="2024-10" db="EMBL/GenBank/DDBJ databases">
        <title>The Natural Products Discovery Center: Release of the First 8490 Sequenced Strains for Exploring Actinobacteria Biosynthetic Diversity.</title>
        <authorList>
            <person name="Kalkreuter E."/>
            <person name="Kautsar S.A."/>
            <person name="Yang D."/>
            <person name="Bader C.D."/>
            <person name="Teijaro C.N."/>
            <person name="Fluegel L."/>
            <person name="Davis C.M."/>
            <person name="Simpson J.R."/>
            <person name="Lauterbach L."/>
            <person name="Steele A.D."/>
            <person name="Gui C."/>
            <person name="Meng S."/>
            <person name="Li G."/>
            <person name="Viehrig K."/>
            <person name="Ye F."/>
            <person name="Su P."/>
            <person name="Kiefer A.F."/>
            <person name="Nichols A."/>
            <person name="Cepeda A.J."/>
            <person name="Yan W."/>
            <person name="Fan B."/>
            <person name="Jiang Y."/>
            <person name="Adhikari A."/>
            <person name="Zheng C.-J."/>
            <person name="Schuster L."/>
            <person name="Cowan T.M."/>
            <person name="Smanski M.J."/>
            <person name="Chevrette M.G."/>
            <person name="De Carvalho L.P.S."/>
            <person name="Shen B."/>
        </authorList>
    </citation>
    <scope>NUCLEOTIDE SEQUENCE [LARGE SCALE GENOMIC DNA]</scope>
    <source>
        <strain evidence="8 9">NPDC019626</strain>
    </source>
</reference>
<evidence type="ECO:0000256" key="3">
    <source>
        <dbReference type="ARBA" id="ARBA00022989"/>
    </source>
</evidence>
<dbReference type="RefSeq" id="WP_396945708.1">
    <property type="nucleotide sequence ID" value="NZ_JBIRXV010000001.1"/>
</dbReference>
<dbReference type="SUPFAM" id="SSF103473">
    <property type="entry name" value="MFS general substrate transporter"/>
    <property type="match status" value="1"/>
</dbReference>
<dbReference type="Proteomes" id="UP001611450">
    <property type="component" value="Unassembled WGS sequence"/>
</dbReference>
<sequence>MSRTVPHPRSGLIVVLLCFLTIVADGYDLIVYGATVPSLLEEPGWGMTTATAGLIGSWTLFGLMVGFLVAGPLTDRIGRRRIMMIGVAWFSLGCAICALATSAEFLGAARFVTGIGLGGVVPSAVALTMEYAPRDRRQIYNGLTLTGYSVGGIVAALVAIALLPDHGWRVLYGVGALCVIVLPVMFFWLPESVNYLLARGRDDEARELAGAYGLDLEAARADLGARAAGPAARPAAGFRELLTARYLPALALFVLVCFCAQLIGYGLNTWLPHLMREAGYALGSSLQFLLVLQVGAVAGMLGGSLLADRFGSKRILVPFFLIGAVSLLVLSRKADTAVLMAAVAGAGLGSIGSSSLTYGYIAAHFPATCRGSAVGAAMGLGRTGSILGPMMGGWILGSALSIQWNYYAFAVPAILAAVIVVLVPQGGTDSGATAEPAVPAPGRAGTAPRDGATEPAR</sequence>
<dbReference type="PANTHER" id="PTHR23508">
    <property type="entry name" value="CARBOXYLIC ACID TRANSPORTER PROTEIN HOMOLOG"/>
    <property type="match status" value="1"/>
</dbReference>
<feature type="transmembrane region" description="Helical" evidence="6">
    <location>
        <begin position="82"/>
        <end position="101"/>
    </location>
</feature>
<dbReference type="EMBL" id="JBIRXV010000001">
    <property type="protein sequence ID" value="MFI2319515.1"/>
    <property type="molecule type" value="Genomic_DNA"/>
</dbReference>
<proteinExistence type="predicted"/>
<accession>A0ABW7W952</accession>
<feature type="transmembrane region" description="Helical" evidence="6">
    <location>
        <begin position="337"/>
        <end position="361"/>
    </location>
</feature>
<feature type="transmembrane region" description="Helical" evidence="6">
    <location>
        <begin position="50"/>
        <end position="70"/>
    </location>
</feature>
<feature type="transmembrane region" description="Helical" evidence="6">
    <location>
        <begin position="404"/>
        <end position="423"/>
    </location>
</feature>
<evidence type="ECO:0000313" key="8">
    <source>
        <dbReference type="EMBL" id="MFI2319515.1"/>
    </source>
</evidence>
<feature type="domain" description="Major facilitator superfamily (MFS) profile" evidence="7">
    <location>
        <begin position="14"/>
        <end position="428"/>
    </location>
</feature>
<gene>
    <name evidence="8" type="ORF">ACH47G_03435</name>
</gene>
<dbReference type="PROSITE" id="PS00217">
    <property type="entry name" value="SUGAR_TRANSPORT_2"/>
    <property type="match status" value="1"/>
</dbReference>
<feature type="transmembrane region" description="Helical" evidence="6">
    <location>
        <begin position="373"/>
        <end position="392"/>
    </location>
</feature>
<dbReference type="Gene3D" id="1.20.1250.20">
    <property type="entry name" value="MFS general substrate transporter like domains"/>
    <property type="match status" value="1"/>
</dbReference>
<feature type="transmembrane region" description="Helical" evidence="6">
    <location>
        <begin position="170"/>
        <end position="189"/>
    </location>
</feature>
<protein>
    <submittedName>
        <fullName evidence="8">MFS transporter</fullName>
    </submittedName>
</protein>
<dbReference type="PROSITE" id="PS50850">
    <property type="entry name" value="MFS"/>
    <property type="match status" value="1"/>
</dbReference>
<evidence type="ECO:0000256" key="2">
    <source>
        <dbReference type="ARBA" id="ARBA00022692"/>
    </source>
</evidence>
<evidence type="ECO:0000259" key="7">
    <source>
        <dbReference type="PROSITE" id="PS50850"/>
    </source>
</evidence>
<keyword evidence="9" id="KW-1185">Reference proteome</keyword>
<feature type="transmembrane region" description="Helical" evidence="6">
    <location>
        <begin position="107"/>
        <end position="127"/>
    </location>
</feature>
<dbReference type="PANTHER" id="PTHR23508:SF10">
    <property type="entry name" value="CARBOXYLIC ACID TRANSPORTER PROTEIN HOMOLOG"/>
    <property type="match status" value="1"/>
</dbReference>
<dbReference type="InterPro" id="IPR005829">
    <property type="entry name" value="Sugar_transporter_CS"/>
</dbReference>
<organism evidence="8 9">
    <name type="scientific">Nocardia beijingensis</name>
    <dbReference type="NCBI Taxonomy" id="95162"/>
    <lineage>
        <taxon>Bacteria</taxon>
        <taxon>Bacillati</taxon>
        <taxon>Actinomycetota</taxon>
        <taxon>Actinomycetes</taxon>
        <taxon>Mycobacteriales</taxon>
        <taxon>Nocardiaceae</taxon>
        <taxon>Nocardia</taxon>
    </lineage>
</organism>